<feature type="domain" description="LA2681-like HEPN" evidence="1">
    <location>
        <begin position="52"/>
        <end position="257"/>
    </location>
</feature>
<evidence type="ECO:0000313" key="3">
    <source>
        <dbReference type="Proteomes" id="UP001501081"/>
    </source>
</evidence>
<dbReference type="Pfam" id="PF18733">
    <property type="entry name" value="HEPN_LA2681"/>
    <property type="match status" value="1"/>
</dbReference>
<gene>
    <name evidence="2" type="ORF">GCM10022246_24920</name>
</gene>
<comment type="caution">
    <text evidence="2">The sequence shown here is derived from an EMBL/GenBank/DDBJ whole genome shotgun (WGS) entry which is preliminary data.</text>
</comment>
<reference evidence="3" key="1">
    <citation type="journal article" date="2019" name="Int. J. Syst. Evol. Microbiol.">
        <title>The Global Catalogue of Microorganisms (GCM) 10K type strain sequencing project: providing services to taxonomists for standard genome sequencing and annotation.</title>
        <authorList>
            <consortium name="The Broad Institute Genomics Platform"/>
            <consortium name="The Broad Institute Genome Sequencing Center for Infectious Disease"/>
            <person name="Wu L."/>
            <person name="Ma J."/>
        </authorList>
    </citation>
    <scope>NUCLEOTIDE SEQUENCE [LARGE SCALE GENOMIC DNA]</scope>
    <source>
        <strain evidence="3">JCM 17338</strain>
    </source>
</reference>
<dbReference type="EMBL" id="BAABAK010000011">
    <property type="protein sequence ID" value="GAA3971468.1"/>
    <property type="molecule type" value="Genomic_DNA"/>
</dbReference>
<evidence type="ECO:0000313" key="2">
    <source>
        <dbReference type="EMBL" id="GAA3971468.1"/>
    </source>
</evidence>
<dbReference type="InterPro" id="IPR040826">
    <property type="entry name" value="HEPN_LA2681"/>
</dbReference>
<sequence>MDFSFALGKQRKLREYREWGLTNGLYLNPLNDLGALELASHDCLHLPAMTVGLDERPKYHSLYNQLKQEYGTARFLFYEGTQHPARSYSDKDIKLVDTLDYADYSFNLEKVKIAYRLIYSIFDKVAYFLNDYLSIGIPVNQISFRVLWHEDRKGEILRPKFSGSSNLALKALYWLSRDLFDKGSSQELLEPEAKELADIRNHIEHRSFKIKQYGNWGEIEDGFTFAIGREEFELKTLKQLKMARAALIYLSLAIHEEEKHRVKNGHTIPYLLPNLRQDYKI</sequence>
<dbReference type="Proteomes" id="UP001501081">
    <property type="component" value="Unassembled WGS sequence"/>
</dbReference>
<organism evidence="2 3">
    <name type="scientific">Pedobacter ginsengiterrae</name>
    <dbReference type="NCBI Taxonomy" id="871696"/>
    <lineage>
        <taxon>Bacteria</taxon>
        <taxon>Pseudomonadati</taxon>
        <taxon>Bacteroidota</taxon>
        <taxon>Sphingobacteriia</taxon>
        <taxon>Sphingobacteriales</taxon>
        <taxon>Sphingobacteriaceae</taxon>
        <taxon>Pedobacter</taxon>
    </lineage>
</organism>
<name>A0ABP7PUC9_9SPHI</name>
<evidence type="ECO:0000259" key="1">
    <source>
        <dbReference type="Pfam" id="PF18733"/>
    </source>
</evidence>
<protein>
    <recommendedName>
        <fullName evidence="1">LA2681-like HEPN domain-containing protein</fullName>
    </recommendedName>
</protein>
<keyword evidence="3" id="KW-1185">Reference proteome</keyword>
<proteinExistence type="predicted"/>
<accession>A0ABP7PUC9</accession>